<organism evidence="7 8">
    <name type="scientific">Gelidibacter algens</name>
    <dbReference type="NCBI Taxonomy" id="49280"/>
    <lineage>
        <taxon>Bacteria</taxon>
        <taxon>Pseudomonadati</taxon>
        <taxon>Bacteroidota</taxon>
        <taxon>Flavobacteriia</taxon>
        <taxon>Flavobacteriales</taxon>
        <taxon>Flavobacteriaceae</taxon>
        <taxon>Gelidibacter</taxon>
    </lineage>
</organism>
<evidence type="ECO:0000256" key="2">
    <source>
        <dbReference type="ARBA" id="ARBA00022692"/>
    </source>
</evidence>
<keyword evidence="2 5" id="KW-0812">Transmembrane</keyword>
<feature type="transmembrane region" description="Helical" evidence="5">
    <location>
        <begin position="7"/>
        <end position="26"/>
    </location>
</feature>
<dbReference type="OrthoDB" id="673785at2"/>
<evidence type="ECO:0000256" key="3">
    <source>
        <dbReference type="ARBA" id="ARBA00022989"/>
    </source>
</evidence>
<dbReference type="Proteomes" id="UP000248987">
    <property type="component" value="Unassembled WGS sequence"/>
</dbReference>
<keyword evidence="8" id="KW-1185">Reference proteome</keyword>
<feature type="domain" description="Methylamine utilisation protein MauE" evidence="6">
    <location>
        <begin position="10"/>
        <end position="135"/>
    </location>
</feature>
<feature type="transmembrane region" description="Helical" evidence="5">
    <location>
        <begin position="77"/>
        <end position="99"/>
    </location>
</feature>
<keyword evidence="4 5" id="KW-0472">Membrane</keyword>
<proteinExistence type="predicted"/>
<dbReference type="GO" id="GO:0016020">
    <property type="term" value="C:membrane"/>
    <property type="evidence" value="ECO:0007669"/>
    <property type="project" value="UniProtKB-SubCell"/>
</dbReference>
<evidence type="ECO:0000259" key="6">
    <source>
        <dbReference type="Pfam" id="PF07291"/>
    </source>
</evidence>
<name>A0A327RRY4_9FLAO</name>
<gene>
    <name evidence="7" type="ORF">LX77_03564</name>
</gene>
<evidence type="ECO:0000313" key="8">
    <source>
        <dbReference type="Proteomes" id="UP000248987"/>
    </source>
</evidence>
<dbReference type="RefSeq" id="WP_083993977.1">
    <property type="nucleotide sequence ID" value="NZ_LZRN01000038.1"/>
</dbReference>
<keyword evidence="3 5" id="KW-1133">Transmembrane helix</keyword>
<reference evidence="7 8" key="1">
    <citation type="submission" date="2018-06" db="EMBL/GenBank/DDBJ databases">
        <title>Genomic Encyclopedia of Archaeal and Bacterial Type Strains, Phase II (KMG-II): from individual species to whole genera.</title>
        <authorList>
            <person name="Goeker M."/>
        </authorList>
    </citation>
    <scope>NUCLEOTIDE SEQUENCE [LARGE SCALE GENOMIC DNA]</scope>
    <source>
        <strain evidence="7 8">DSM 12408</strain>
    </source>
</reference>
<accession>A0A327RRY4</accession>
<dbReference type="EMBL" id="QLLQ01000022">
    <property type="protein sequence ID" value="RAJ19205.1"/>
    <property type="molecule type" value="Genomic_DNA"/>
</dbReference>
<feature type="transmembrane region" description="Helical" evidence="5">
    <location>
        <begin position="46"/>
        <end position="70"/>
    </location>
</feature>
<evidence type="ECO:0000256" key="5">
    <source>
        <dbReference type="SAM" id="Phobius"/>
    </source>
</evidence>
<dbReference type="AlphaFoldDB" id="A0A327RRY4"/>
<evidence type="ECO:0000313" key="7">
    <source>
        <dbReference type="EMBL" id="RAJ19205.1"/>
    </source>
</evidence>
<evidence type="ECO:0000256" key="4">
    <source>
        <dbReference type="ARBA" id="ARBA00023136"/>
    </source>
</evidence>
<dbReference type="InterPro" id="IPR009908">
    <property type="entry name" value="Methylamine_util_MauE"/>
</dbReference>
<comment type="caution">
    <text evidence="7">The sequence shown here is derived from an EMBL/GenBank/DDBJ whole genome shotgun (WGS) entry which is preliminary data.</text>
</comment>
<comment type="subcellular location">
    <subcellularLocation>
        <location evidence="1">Membrane</location>
        <topology evidence="1">Multi-pass membrane protein</topology>
    </subcellularLocation>
</comment>
<feature type="transmembrane region" description="Helical" evidence="5">
    <location>
        <begin position="119"/>
        <end position="136"/>
    </location>
</feature>
<feature type="transmembrane region" description="Helical" evidence="5">
    <location>
        <begin position="145"/>
        <end position="165"/>
    </location>
</feature>
<evidence type="ECO:0000256" key="1">
    <source>
        <dbReference type="ARBA" id="ARBA00004141"/>
    </source>
</evidence>
<protein>
    <recommendedName>
        <fullName evidence="6">Methylamine utilisation protein MauE domain-containing protein</fullName>
    </recommendedName>
</protein>
<dbReference type="GO" id="GO:0030416">
    <property type="term" value="P:methylamine metabolic process"/>
    <property type="evidence" value="ECO:0007669"/>
    <property type="project" value="InterPro"/>
</dbReference>
<sequence>MKTPYKVYQIFPKVVSVAFIILFVYTSLSKLLEFNDFQSQLSQSPIVSALANPVSYGVIILELVVSFLLSFDRTRKIGLYGAYAVMVMFTVYIVTILNFTTFTPCSCGGVLENLGWTEHLIFNSVFIFLALLAIFLKEEQGLKYAAIKLLVLFVSATTIIIALYMSSEKEIKHNNAFQRRYIPHGLKKTGDYQLESNGYYIAGIDDNTIYLGNYMAPLFLKLLNIKSDNQKDVWLTLDNTDLPYKRARIRVEAPYFFIGDGTVPILLRGNIDNWKAKTFSLKEAYFNQFVPMDSLQLALLTTSTETKSNALGILNKRNSATTLFLNKTILDKQIHGTFDTDGMLLNNSKSKLLYVYYYRNEYMVINHQLTPDRIGKTIDTISKANLDIIYLQGKGQYVLGGKSIVINKYTTAYGDYLLINSDRLGKHESDDILKAASIIDMYNSSENTYLQSFYLYHQVNGKLLDFKLYKNLLVAIVDDRVWVYHLDSKYFN</sequence>
<dbReference type="Pfam" id="PF07291">
    <property type="entry name" value="MauE"/>
    <property type="match status" value="1"/>
</dbReference>